<dbReference type="InterPro" id="IPR001878">
    <property type="entry name" value="Znf_CCHC"/>
</dbReference>
<protein>
    <recommendedName>
        <fullName evidence="3">CCHC-type domain-containing protein</fullName>
    </recommendedName>
</protein>
<evidence type="ECO:0000256" key="1">
    <source>
        <dbReference type="PROSITE-ProRule" id="PRU00047"/>
    </source>
</evidence>
<keyword evidence="1" id="KW-0862">Zinc</keyword>
<comment type="caution">
    <text evidence="4">The sequence shown here is derived from an EMBL/GenBank/DDBJ whole genome shotgun (WGS) entry which is preliminary data.</text>
</comment>
<reference evidence="4 5" key="1">
    <citation type="journal article" date="2019" name="Sci. Rep.">
        <title>A high-quality genome of Eragrostis curvula grass provides insights into Poaceae evolution and supports new strategies to enhance forage quality.</title>
        <authorList>
            <person name="Carballo J."/>
            <person name="Santos B.A.C.M."/>
            <person name="Zappacosta D."/>
            <person name="Garbus I."/>
            <person name="Selva J.P."/>
            <person name="Gallo C.A."/>
            <person name="Diaz A."/>
            <person name="Albertini E."/>
            <person name="Caccamo M."/>
            <person name="Echenique V."/>
        </authorList>
    </citation>
    <scope>NUCLEOTIDE SEQUENCE [LARGE SCALE GENOMIC DNA]</scope>
    <source>
        <strain evidence="5">cv. Victoria</strain>
        <tissue evidence="4">Leaf</tissue>
    </source>
</reference>
<dbReference type="EMBL" id="RWGY01000031">
    <property type="protein sequence ID" value="TVU15095.1"/>
    <property type="molecule type" value="Genomic_DNA"/>
</dbReference>
<keyword evidence="5" id="KW-1185">Reference proteome</keyword>
<evidence type="ECO:0000259" key="3">
    <source>
        <dbReference type="PROSITE" id="PS50158"/>
    </source>
</evidence>
<dbReference type="SUPFAM" id="SSF57756">
    <property type="entry name" value="Retrovirus zinc finger-like domains"/>
    <property type="match status" value="1"/>
</dbReference>
<dbReference type="Gramene" id="TVU15095">
    <property type="protein sequence ID" value="TVU15095"/>
    <property type="gene ID" value="EJB05_38597"/>
</dbReference>
<evidence type="ECO:0000313" key="4">
    <source>
        <dbReference type="EMBL" id="TVU15095.1"/>
    </source>
</evidence>
<gene>
    <name evidence="4" type="ORF">EJB05_38597</name>
</gene>
<dbReference type="OrthoDB" id="693520at2759"/>
<feature type="compositionally biased region" description="Gly residues" evidence="2">
    <location>
        <begin position="60"/>
        <end position="74"/>
    </location>
</feature>
<keyword evidence="1" id="KW-0479">Metal-binding</keyword>
<feature type="compositionally biased region" description="Basic and acidic residues" evidence="2">
    <location>
        <begin position="157"/>
        <end position="188"/>
    </location>
</feature>
<keyword evidence="1" id="KW-0863">Zinc-finger</keyword>
<dbReference type="Proteomes" id="UP000324897">
    <property type="component" value="Unassembled WGS sequence"/>
</dbReference>
<dbReference type="AlphaFoldDB" id="A0A5J9TUX3"/>
<feature type="compositionally biased region" description="Basic and acidic residues" evidence="2">
    <location>
        <begin position="1"/>
        <end position="10"/>
    </location>
</feature>
<feature type="domain" description="CCHC-type" evidence="3">
    <location>
        <begin position="238"/>
        <end position="253"/>
    </location>
</feature>
<dbReference type="PANTHER" id="PTHR33170:SF22">
    <property type="entry name" value="OS10G0417100 PROTEIN"/>
    <property type="match status" value="1"/>
</dbReference>
<feature type="region of interest" description="Disordered" evidence="2">
    <location>
        <begin position="1"/>
        <end position="111"/>
    </location>
</feature>
<proteinExistence type="predicted"/>
<feature type="compositionally biased region" description="Basic and acidic residues" evidence="2">
    <location>
        <begin position="46"/>
        <end position="59"/>
    </location>
</feature>
<accession>A0A5J9TUX3</accession>
<evidence type="ECO:0000313" key="5">
    <source>
        <dbReference type="Proteomes" id="UP000324897"/>
    </source>
</evidence>
<feature type="non-terminal residue" evidence="4">
    <location>
        <position position="1"/>
    </location>
</feature>
<dbReference type="PANTHER" id="PTHR33170">
    <property type="entry name" value="DUF4283 DOMAIN-CONTAINING PROTEIN-RELATED"/>
    <property type="match status" value="1"/>
</dbReference>
<dbReference type="GO" id="GO:0008270">
    <property type="term" value="F:zinc ion binding"/>
    <property type="evidence" value="ECO:0007669"/>
    <property type="project" value="UniProtKB-KW"/>
</dbReference>
<feature type="compositionally biased region" description="Gly residues" evidence="2">
    <location>
        <begin position="11"/>
        <end position="24"/>
    </location>
</feature>
<name>A0A5J9TUX3_9POAL</name>
<organism evidence="4 5">
    <name type="scientific">Eragrostis curvula</name>
    <name type="common">weeping love grass</name>
    <dbReference type="NCBI Taxonomy" id="38414"/>
    <lineage>
        <taxon>Eukaryota</taxon>
        <taxon>Viridiplantae</taxon>
        <taxon>Streptophyta</taxon>
        <taxon>Embryophyta</taxon>
        <taxon>Tracheophyta</taxon>
        <taxon>Spermatophyta</taxon>
        <taxon>Magnoliopsida</taxon>
        <taxon>Liliopsida</taxon>
        <taxon>Poales</taxon>
        <taxon>Poaceae</taxon>
        <taxon>PACMAD clade</taxon>
        <taxon>Chloridoideae</taxon>
        <taxon>Eragrostideae</taxon>
        <taxon>Eragrostidinae</taxon>
        <taxon>Eragrostis</taxon>
    </lineage>
</organism>
<dbReference type="InterPro" id="IPR036875">
    <property type="entry name" value="Znf_CCHC_sf"/>
</dbReference>
<dbReference type="GO" id="GO:0003676">
    <property type="term" value="F:nucleic acid binding"/>
    <property type="evidence" value="ECO:0007669"/>
    <property type="project" value="InterPro"/>
</dbReference>
<sequence>MYGRDGEYGGRRGGFGSGRNGRGAGRTTARIGFEHREDWQDNSNSRYHDDFQRRDHGFQEHGGQGYCGRGGFQGRGDPHGRGGFQGRGDPHGHGRGNMLQGGNFNADGNQGGQIFHEQYKEDQFRGHGNQQNEAGQRNDKNIQKEAGEGTSKPTNSKWDKQQYEKHDSSSEVKEKSEESKKWIPKETKVIQQQDAHGQLEDYKLKQKQRSNSRVMPMGNEADRKRDYVETGIQGISECNRCAKKGHTERNCPERKPWEYIAPLVGFAVPGQGFFFIEDIPSEQGVKDMASCAVIQVLEGELTPRQIENEFKILAGPSSNWRWYAKKIGENHFQMRFPTAKKVEELSHFTEMRLRTVPTALIKLTKWDSAIEAKGQLDVAWFRVKGIPIDKRSEANIFQVASMVGLPLGLDKNNIHKFEFYLLWWKECWD</sequence>
<feature type="region of interest" description="Disordered" evidence="2">
    <location>
        <begin position="144"/>
        <end position="199"/>
    </location>
</feature>
<evidence type="ECO:0000256" key="2">
    <source>
        <dbReference type="SAM" id="MobiDB-lite"/>
    </source>
</evidence>
<dbReference type="PROSITE" id="PS50158">
    <property type="entry name" value="ZF_CCHC"/>
    <property type="match status" value="1"/>
</dbReference>